<organism evidence="1 2">
    <name type="scientific">Candidatus Taylorbacteria bacterium RIFCSPLOWO2_01_FULL_45_15b</name>
    <dbReference type="NCBI Taxonomy" id="1802319"/>
    <lineage>
        <taxon>Bacteria</taxon>
        <taxon>Candidatus Tayloriibacteriota</taxon>
    </lineage>
</organism>
<sequence length="70" mass="7808">MRIILVSVLYIQDSGFWILLSTLSTPCVDTDGSFGNMNVTAFLPARLRETKIGGLANFLNCVLFGNQKYY</sequence>
<dbReference type="AlphaFoldDB" id="A0A1G2NE29"/>
<comment type="caution">
    <text evidence="1">The sequence shown here is derived from an EMBL/GenBank/DDBJ whole genome shotgun (WGS) entry which is preliminary data.</text>
</comment>
<evidence type="ECO:0000313" key="1">
    <source>
        <dbReference type="EMBL" id="OHA34325.1"/>
    </source>
</evidence>
<gene>
    <name evidence="1" type="ORF">A2928_02315</name>
</gene>
<dbReference type="STRING" id="1802319.A2928_02315"/>
<reference evidence="1 2" key="1">
    <citation type="journal article" date="2016" name="Nat. Commun.">
        <title>Thousands of microbial genomes shed light on interconnected biogeochemical processes in an aquifer system.</title>
        <authorList>
            <person name="Anantharaman K."/>
            <person name="Brown C.T."/>
            <person name="Hug L.A."/>
            <person name="Sharon I."/>
            <person name="Castelle C.J."/>
            <person name="Probst A.J."/>
            <person name="Thomas B.C."/>
            <person name="Singh A."/>
            <person name="Wilkins M.J."/>
            <person name="Karaoz U."/>
            <person name="Brodie E.L."/>
            <person name="Williams K.H."/>
            <person name="Hubbard S.S."/>
            <person name="Banfield J.F."/>
        </authorList>
    </citation>
    <scope>NUCLEOTIDE SEQUENCE [LARGE SCALE GENOMIC DNA]</scope>
</reference>
<dbReference type="EMBL" id="MHRX01000012">
    <property type="protein sequence ID" value="OHA34325.1"/>
    <property type="molecule type" value="Genomic_DNA"/>
</dbReference>
<protein>
    <submittedName>
        <fullName evidence="1">Uncharacterized protein</fullName>
    </submittedName>
</protein>
<dbReference type="Proteomes" id="UP000176221">
    <property type="component" value="Unassembled WGS sequence"/>
</dbReference>
<proteinExistence type="predicted"/>
<accession>A0A1G2NE29</accession>
<evidence type="ECO:0000313" key="2">
    <source>
        <dbReference type="Proteomes" id="UP000176221"/>
    </source>
</evidence>
<name>A0A1G2NE29_9BACT</name>